<feature type="transmembrane region" description="Helical" evidence="7">
    <location>
        <begin position="104"/>
        <end position="124"/>
    </location>
</feature>
<dbReference type="EnsemblMetazoa" id="XM_050657369.1">
    <property type="protein sequence ID" value="XP_050513326.1"/>
    <property type="gene ID" value="LOC126889260"/>
</dbReference>
<dbReference type="InterPro" id="IPR026749">
    <property type="entry name" value="Tmem135"/>
</dbReference>
<feature type="transmembrane region" description="Helical" evidence="7">
    <location>
        <begin position="73"/>
        <end position="97"/>
    </location>
</feature>
<name>A0A6P7GCC0_DIAVI</name>
<feature type="region of interest" description="Disordered" evidence="6">
    <location>
        <begin position="226"/>
        <end position="245"/>
    </location>
</feature>
<organism evidence="11">
    <name type="scientific">Diabrotica virgifera virgifera</name>
    <name type="common">western corn rootworm</name>
    <dbReference type="NCBI Taxonomy" id="50390"/>
    <lineage>
        <taxon>Eukaryota</taxon>
        <taxon>Metazoa</taxon>
        <taxon>Ecdysozoa</taxon>
        <taxon>Arthropoda</taxon>
        <taxon>Hexapoda</taxon>
        <taxon>Insecta</taxon>
        <taxon>Pterygota</taxon>
        <taxon>Neoptera</taxon>
        <taxon>Endopterygota</taxon>
        <taxon>Coleoptera</taxon>
        <taxon>Polyphaga</taxon>
        <taxon>Cucujiformia</taxon>
        <taxon>Chrysomeloidea</taxon>
        <taxon>Chrysomelidae</taxon>
        <taxon>Galerucinae</taxon>
        <taxon>Diabroticina</taxon>
        <taxon>Diabroticites</taxon>
        <taxon>Diabrotica</taxon>
    </lineage>
</organism>
<reference evidence="9" key="2">
    <citation type="submission" date="2025-05" db="UniProtKB">
        <authorList>
            <consortium name="EnsemblMetazoa"/>
        </authorList>
    </citation>
    <scope>IDENTIFICATION</scope>
</reference>
<evidence type="ECO:0000256" key="7">
    <source>
        <dbReference type="SAM" id="Phobius"/>
    </source>
</evidence>
<evidence type="ECO:0000256" key="6">
    <source>
        <dbReference type="SAM" id="MobiDB-lite"/>
    </source>
</evidence>
<evidence type="ECO:0000259" key="8">
    <source>
        <dbReference type="Pfam" id="PF15982"/>
    </source>
</evidence>
<evidence type="ECO:0000256" key="1">
    <source>
        <dbReference type="ARBA" id="ARBA00004127"/>
    </source>
</evidence>
<keyword evidence="5 7" id="KW-0472">Membrane</keyword>
<protein>
    <submittedName>
        <fullName evidence="11">Transmembrane protein 135-like</fullName>
    </submittedName>
</protein>
<dbReference type="InParanoid" id="A0A6P7GCC0"/>
<evidence type="ECO:0000313" key="10">
    <source>
        <dbReference type="Proteomes" id="UP001652700"/>
    </source>
</evidence>
<reference evidence="11" key="1">
    <citation type="submission" date="2025-04" db="UniProtKB">
        <authorList>
            <consortium name="RefSeq"/>
        </authorList>
    </citation>
    <scope>IDENTIFICATION</scope>
</reference>
<dbReference type="OrthoDB" id="291792at2759"/>
<evidence type="ECO:0000256" key="2">
    <source>
        <dbReference type="ARBA" id="ARBA00008924"/>
    </source>
</evidence>
<accession>A0A6P7GCC0</accession>
<dbReference type="Proteomes" id="UP001652700">
    <property type="component" value="Unplaced"/>
</dbReference>
<proteinExistence type="inferred from homology"/>
<evidence type="ECO:0000256" key="3">
    <source>
        <dbReference type="ARBA" id="ARBA00022692"/>
    </source>
</evidence>
<feature type="compositionally biased region" description="Low complexity" evidence="6">
    <location>
        <begin position="232"/>
        <end position="242"/>
    </location>
</feature>
<dbReference type="FunCoup" id="A0A6P7GCC0">
    <property type="interactions" value="1073"/>
</dbReference>
<dbReference type="AlphaFoldDB" id="A0A6P7GCC0"/>
<dbReference type="GO" id="GO:0012505">
    <property type="term" value="C:endomembrane system"/>
    <property type="evidence" value="ECO:0007669"/>
    <property type="project" value="UniProtKB-SubCell"/>
</dbReference>
<dbReference type="RefSeq" id="XP_028146959.1">
    <property type="nucleotide sequence ID" value="XM_028291158.1"/>
</dbReference>
<evidence type="ECO:0000313" key="9">
    <source>
        <dbReference type="EnsemblMetazoa" id="XP_050513326.1"/>
    </source>
</evidence>
<comment type="subcellular location">
    <subcellularLocation>
        <location evidence="1">Endomembrane system</location>
        <topology evidence="1">Multi-pass membrane protein</topology>
    </subcellularLocation>
</comment>
<sequence length="485" mass="54556">MSQTFSKIIPITSPIAATCMEYVHPWTDSCAQATCGLYLYCIYDSLRIYGTVYMLTLLMKGRIPTKDDLKKTFFGIIQSTAFLSGTGFGYSLFLCLLRKTFGNYNILTVSAIPVFLSSVFSILIERPSRRILLALYVSNVATETLWNMAKSRNMISSIRYGDVAIYSISMAILSMYFKGGYHKSSDCPDSHDDAMFRVMRFVIGPYEEKGYMRSPSQSNTFYREVHKDDEPSTSSGAGSSRSWQTTRRKNGVYRIVCQMLRVYSRIINKLKSCSRHPSCQHPFSCLYYTIEGAGRMFSLGLGLQVTLKLVLNLKRVLQSPQNIKSILFRKETFNLAMFLGLYNGVFRACLCILRRVRGGDSPVHALPAGILAGMAFSRYPDSTVSLYVLWKVAQITYNLGIDKGILPKVPGFTEFLYCFSTAVLFHAAILEPTNLRPSYWKFLHSISGGRIACMARAPLDVWGLNSSDSLNTVLRVTKTVPIVLF</sequence>
<evidence type="ECO:0000313" key="11">
    <source>
        <dbReference type="RefSeq" id="XP_028146959.1"/>
    </source>
</evidence>
<dbReference type="PANTHER" id="PTHR12459:SF15">
    <property type="entry name" value="TRANSMEMBRANE PROTEIN 135"/>
    <property type="match status" value="1"/>
</dbReference>
<keyword evidence="3 7" id="KW-0812">Transmembrane</keyword>
<dbReference type="PANTHER" id="PTHR12459">
    <property type="entry name" value="TRANSMEMBRANE PROTEIN 135-RELATED"/>
    <property type="match status" value="1"/>
</dbReference>
<comment type="similarity">
    <text evidence="2">Belongs to the TMEM135 family.</text>
</comment>
<evidence type="ECO:0000256" key="5">
    <source>
        <dbReference type="ARBA" id="ARBA00023136"/>
    </source>
</evidence>
<dbReference type="InterPro" id="IPR031926">
    <property type="entry name" value="TMEM135_N"/>
</dbReference>
<gene>
    <name evidence="11" type="primary">LOC114340424</name>
</gene>
<keyword evidence="4 7" id="KW-1133">Transmembrane helix</keyword>
<keyword evidence="10" id="KW-1185">Reference proteome</keyword>
<feature type="domain" description="Transmembrane protein 135 N-terminal" evidence="8">
    <location>
        <begin position="18"/>
        <end position="149"/>
    </location>
</feature>
<evidence type="ECO:0000256" key="4">
    <source>
        <dbReference type="ARBA" id="ARBA00022989"/>
    </source>
</evidence>
<dbReference type="Pfam" id="PF15982">
    <property type="entry name" value="TMEM135_C_rich"/>
    <property type="match status" value="1"/>
</dbReference>